<feature type="domain" description="Thoeris anti-defense 2-like" evidence="1">
    <location>
        <begin position="15"/>
        <end position="79"/>
    </location>
</feature>
<dbReference type="Proteomes" id="UP001209168">
    <property type="component" value="Unassembled WGS sequence"/>
</dbReference>
<comment type="caution">
    <text evidence="2">The sequence shown here is derived from an EMBL/GenBank/DDBJ whole genome shotgun (WGS) entry which is preliminary data.</text>
</comment>
<proteinExistence type="predicted"/>
<dbReference type="RefSeq" id="WP_264898447.1">
    <property type="nucleotide sequence ID" value="NZ_JAPDVH010000001.1"/>
</dbReference>
<organism evidence="2 3">
    <name type="scientific">Segatella copri</name>
    <dbReference type="NCBI Taxonomy" id="165179"/>
    <lineage>
        <taxon>Bacteria</taxon>
        <taxon>Pseudomonadati</taxon>
        <taxon>Bacteroidota</taxon>
        <taxon>Bacteroidia</taxon>
        <taxon>Bacteroidales</taxon>
        <taxon>Prevotellaceae</taxon>
        <taxon>Segatella</taxon>
    </lineage>
</organism>
<dbReference type="AlphaFoldDB" id="A0AAW5UK02"/>
<dbReference type="EMBL" id="JAPDVH010000001">
    <property type="protein sequence ID" value="MCW4154074.1"/>
    <property type="molecule type" value="Genomic_DNA"/>
</dbReference>
<dbReference type="InterPro" id="IPR021361">
    <property type="entry name" value="Tad2-like_dom"/>
</dbReference>
<protein>
    <submittedName>
        <fullName evidence="2">DUF2829 domain-containing protein</fullName>
    </submittedName>
</protein>
<accession>A0AAW5UK02</accession>
<gene>
    <name evidence="2" type="ORF">ONT23_00665</name>
</gene>
<evidence type="ECO:0000259" key="1">
    <source>
        <dbReference type="Pfam" id="PF11195"/>
    </source>
</evidence>
<evidence type="ECO:0000313" key="2">
    <source>
        <dbReference type="EMBL" id="MCW4154074.1"/>
    </source>
</evidence>
<dbReference type="Pfam" id="PF11195">
    <property type="entry name" value="Tad2-like"/>
    <property type="match status" value="1"/>
</dbReference>
<sequence length="79" mass="9245">MKIKKIKEKNKETFDFSEALRRMKEGKKVRRKIFADGTYAYIDKNYLGSEALMYNSVGRAAPVLWLLPETILATDWEEV</sequence>
<name>A0AAW5UK02_9BACT</name>
<evidence type="ECO:0000313" key="3">
    <source>
        <dbReference type="Proteomes" id="UP001209168"/>
    </source>
</evidence>
<reference evidence="2" key="1">
    <citation type="submission" date="2022-11" db="EMBL/GenBank/DDBJ databases">
        <title>Genomic repertoires linked with pathogenic potency of arthritogenic Prevotella copri isolated from the gut of rheumatoid arthritis patients.</title>
        <authorList>
            <person name="Nii T."/>
            <person name="Maeda Y."/>
            <person name="Motooka D."/>
            <person name="Naito M."/>
            <person name="Matsumoto Y."/>
            <person name="Ogawa T."/>
            <person name="Oguro-Igashira E."/>
            <person name="Kishikawa T."/>
            <person name="Yamashita M."/>
            <person name="Koizumi S."/>
            <person name="Kurakawa T."/>
            <person name="Okumura R."/>
            <person name="Kayama H."/>
            <person name="Murakami M."/>
            <person name="Sakaguchi T."/>
            <person name="Das B."/>
            <person name="Nakamura S."/>
            <person name="Okada Y."/>
            <person name="Kumanogoh A."/>
            <person name="Takeda K."/>
        </authorList>
    </citation>
    <scope>NUCLEOTIDE SEQUENCE</scope>
    <source>
        <strain evidence="2">H012_8</strain>
    </source>
</reference>